<dbReference type="Gene3D" id="2.60.40.3140">
    <property type="match status" value="1"/>
</dbReference>
<protein>
    <submittedName>
        <fullName evidence="2">Uncharacterized protein DUF3857</fullName>
    </submittedName>
</protein>
<evidence type="ECO:0000313" key="2">
    <source>
        <dbReference type="EMBL" id="RKS26845.1"/>
    </source>
</evidence>
<dbReference type="Gene3D" id="3.10.620.30">
    <property type="match status" value="1"/>
</dbReference>
<comment type="caution">
    <text evidence="2">The sequence shown here is derived from an EMBL/GenBank/DDBJ whole genome shotgun (WGS) entry which is preliminary data.</text>
</comment>
<dbReference type="Proteomes" id="UP000277579">
    <property type="component" value="Unassembled WGS sequence"/>
</dbReference>
<dbReference type="Pfam" id="PF01841">
    <property type="entry name" value="Transglut_core"/>
    <property type="match status" value="1"/>
</dbReference>
<sequence length="648" mass="74453">MKKSFLIISIFLFAVCAFGQKKYELGNVTIDELKEKVHPNDTTAVAAILFKKGKTYFDLDFLNWTITTEVELKIKIYKKEGYVFADQQIQYYSGGNQVEVDYDNVATYNLVGDKIEKTKLKKDGKFTEEVNGSYSNKKITLPKVKEGSIIEYKYTIKTPNFITFDDWYFQYPIPANHVEYLVAMPDFFSYNTYIKGNLTIDKTIPDIPARKGKSFSEKRRLYSVDNVKAFKAEAYVNNIENYIPTLQMVLASANISEGVVKSYSTDWASVAKNIYDAESFGGEIKSTSYFQKDLDLLLQNVTSNDMKVNMIFNYVQAKMNWDRTNGYFSHVGVSKAYAEKVGNVAEINLMLIAMLRYAGIETNPVLVSTRSNGIALFPNPSAYNYVIAAVELVNDQLLLLDATTKSAVPNILPVEALNWKGRMIRKDGTSIEVDLMPKMSSKEITNVMASIEADGKIIGKTRQQYYDYNGYVFREHFLTLPKDKYLEEIEKMYKGIEIEEYSTANDIDLSKPLIENYNFTHNNIVENIGSKVYFSPMLYYARTENPFKDEEREFPIDFNYPHHDKHFFTISIPDGYEIESLPAPIALSMEENIGSFKYNISQAGRQIQLTTVFEINYSNVSPEFYDTIRDFYKKMIEKQNEKVVLKKV</sequence>
<dbReference type="AlphaFoldDB" id="A0A495MN75"/>
<reference evidence="2 3" key="1">
    <citation type="submission" date="2018-10" db="EMBL/GenBank/DDBJ databases">
        <title>Genomic Encyclopedia of Archaeal and Bacterial Type Strains, Phase II (KMG-II): from individual species to whole genera.</title>
        <authorList>
            <person name="Goeker M."/>
        </authorList>
    </citation>
    <scope>NUCLEOTIDE SEQUENCE [LARGE SCALE GENOMIC DNA]</scope>
    <source>
        <strain evidence="2 3">DSM 29537</strain>
    </source>
</reference>
<organism evidence="2 3">
    <name type="scientific">Flavobacterium endophyticum</name>
    <dbReference type="NCBI Taxonomy" id="1540163"/>
    <lineage>
        <taxon>Bacteria</taxon>
        <taxon>Pseudomonadati</taxon>
        <taxon>Bacteroidota</taxon>
        <taxon>Flavobacteriia</taxon>
        <taxon>Flavobacteriales</taxon>
        <taxon>Flavobacteriaceae</taxon>
        <taxon>Flavobacterium</taxon>
    </lineage>
</organism>
<dbReference type="EMBL" id="RBLC01000001">
    <property type="protein sequence ID" value="RKS26845.1"/>
    <property type="molecule type" value="Genomic_DNA"/>
</dbReference>
<dbReference type="Gene3D" id="2.60.120.1130">
    <property type="match status" value="1"/>
</dbReference>
<evidence type="ECO:0000259" key="1">
    <source>
        <dbReference type="Pfam" id="PF01841"/>
    </source>
</evidence>
<proteinExistence type="predicted"/>
<dbReference type="RefSeq" id="WP_121376132.1">
    <property type="nucleotide sequence ID" value="NZ_RBLC01000001.1"/>
</dbReference>
<gene>
    <name evidence="2" type="ORF">CLV94_1915</name>
</gene>
<dbReference type="OrthoDB" id="98874at2"/>
<keyword evidence="3" id="KW-1185">Reference proteome</keyword>
<evidence type="ECO:0000313" key="3">
    <source>
        <dbReference type="Proteomes" id="UP000277579"/>
    </source>
</evidence>
<name>A0A495MN75_9FLAO</name>
<feature type="domain" description="Transglutaminase-like" evidence="1">
    <location>
        <begin position="300"/>
        <end position="372"/>
    </location>
</feature>
<accession>A0A495MN75</accession>
<dbReference type="InterPro" id="IPR002931">
    <property type="entry name" value="Transglutaminase-like"/>
</dbReference>